<evidence type="ECO:0000313" key="3">
    <source>
        <dbReference type="EMBL" id="TYR99083.1"/>
    </source>
</evidence>
<dbReference type="InterPro" id="IPR038713">
    <property type="entry name" value="Terminase_Gp1_N_sf"/>
</dbReference>
<gene>
    <name evidence="3" type="ORF">FZC84_11955</name>
</gene>
<sequence length="141" mass="16193">MKLTEKQKRFVDHYIELGNASEAARKAGYSSKTAHRIGQENMQKPAIKKYIEERLAEKDKERVASQDEILQFLTAVMRGEHTEQIPVGIGEGAQRLEDKDTFLKDRVKAAELLGKRYVMWTDKQQVESVTPIFVEDVPDED</sequence>
<evidence type="ECO:0000313" key="4">
    <source>
        <dbReference type="Proteomes" id="UP000325182"/>
    </source>
</evidence>
<dbReference type="AlphaFoldDB" id="A0A5D4MCN0"/>
<comment type="caution">
    <text evidence="3">The sequence shown here is derived from an EMBL/GenBank/DDBJ whole genome shotgun (WGS) entry which is preliminary data.</text>
</comment>
<evidence type="ECO:0000256" key="1">
    <source>
        <dbReference type="ARBA" id="ARBA00022612"/>
    </source>
</evidence>
<dbReference type="Proteomes" id="UP000325182">
    <property type="component" value="Unassembled WGS sequence"/>
</dbReference>
<dbReference type="Gene3D" id="1.10.10.1400">
    <property type="entry name" value="Terminase, small subunit, N-terminal DNA-binding domain, HTH motif"/>
    <property type="match status" value="1"/>
</dbReference>
<dbReference type="EMBL" id="VTEG01000007">
    <property type="protein sequence ID" value="TYR99083.1"/>
    <property type="molecule type" value="Genomic_DNA"/>
</dbReference>
<proteinExistence type="predicted"/>
<name>A0A5D4MCN0_9BACI</name>
<organism evidence="3 4">
    <name type="scientific">Rossellomorea vietnamensis</name>
    <dbReference type="NCBI Taxonomy" id="218284"/>
    <lineage>
        <taxon>Bacteria</taxon>
        <taxon>Bacillati</taxon>
        <taxon>Bacillota</taxon>
        <taxon>Bacilli</taxon>
        <taxon>Bacillales</taxon>
        <taxon>Bacillaceae</taxon>
        <taxon>Rossellomorea</taxon>
    </lineage>
</organism>
<evidence type="ECO:0000256" key="2">
    <source>
        <dbReference type="ARBA" id="ARBA00023219"/>
    </source>
</evidence>
<keyword evidence="1" id="KW-1188">Viral release from host cell</keyword>
<accession>A0A5D4MCN0</accession>
<dbReference type="RefSeq" id="WP_148954003.1">
    <property type="nucleotide sequence ID" value="NZ_VTEG01000007.1"/>
</dbReference>
<reference evidence="3 4" key="1">
    <citation type="submission" date="2019-08" db="EMBL/GenBank/DDBJ databases">
        <title>Bacillus genomes from the desert of Cuatro Cienegas, Coahuila.</title>
        <authorList>
            <person name="Olmedo-Alvarez G."/>
        </authorList>
    </citation>
    <scope>NUCLEOTIDE SEQUENCE [LARGE SCALE GENOMIC DNA]</scope>
    <source>
        <strain evidence="3 4">CH128b_4D</strain>
    </source>
</reference>
<dbReference type="InterPro" id="IPR052404">
    <property type="entry name" value="SPP1-like_terminase"/>
</dbReference>
<dbReference type="PANTHER" id="PTHR41328">
    <property type="entry name" value="TERMINASE SMALL SUBUNIT-RELATED"/>
    <property type="match status" value="1"/>
</dbReference>
<keyword evidence="2" id="KW-0231">Viral genome packaging</keyword>
<dbReference type="PANTHER" id="PTHR41328:SF2">
    <property type="entry name" value="TERMINASE SMALL SUBUNIT"/>
    <property type="match status" value="1"/>
</dbReference>
<dbReference type="InterPro" id="IPR005335">
    <property type="entry name" value="Terminase_ssu"/>
</dbReference>
<protein>
    <submittedName>
        <fullName evidence="3">Terminase small subunit</fullName>
    </submittedName>
</protein>
<dbReference type="Gene3D" id="6.10.140.2160">
    <property type="match status" value="1"/>
</dbReference>
<dbReference type="Pfam" id="PF03592">
    <property type="entry name" value="Terminase_2"/>
    <property type="match status" value="1"/>
</dbReference>
<dbReference type="GO" id="GO:0051276">
    <property type="term" value="P:chromosome organization"/>
    <property type="evidence" value="ECO:0007669"/>
    <property type="project" value="InterPro"/>
</dbReference>